<reference evidence="2 3" key="1">
    <citation type="submission" date="2024-04" db="EMBL/GenBank/DDBJ databases">
        <title>Tritrichomonas musculus Genome.</title>
        <authorList>
            <person name="Alves-Ferreira E."/>
            <person name="Grigg M."/>
            <person name="Lorenzi H."/>
            <person name="Galac M."/>
        </authorList>
    </citation>
    <scope>NUCLEOTIDE SEQUENCE [LARGE SCALE GENOMIC DNA]</scope>
    <source>
        <strain evidence="2 3">EAF2021</strain>
    </source>
</reference>
<feature type="region of interest" description="Disordered" evidence="1">
    <location>
        <begin position="184"/>
        <end position="206"/>
    </location>
</feature>
<sequence>MIRYDSEPNYDIRKLPVGGWISSQISVQSHGRWIQFFEPGSNNIINSTLPIDYSKKYKPPIVYKKNKNKSEKINDDSFFNDTNKNDFFESQKINVPPIELSPERVSTIMNENSQNIDGFLVYSPNYIKSSKSLKRSNSSFKDKQNLKMQNSKNISLAIDKSSFMHDHKVIFDETEIPKTTRIQKRKFDSKKSLNRSMQTSRTDYRSKTSFKPRKTYLGEYNDESIMVVYGYKPKTTYKNGI</sequence>
<organism evidence="2 3">
    <name type="scientific">Tritrichomonas musculus</name>
    <dbReference type="NCBI Taxonomy" id="1915356"/>
    <lineage>
        <taxon>Eukaryota</taxon>
        <taxon>Metamonada</taxon>
        <taxon>Parabasalia</taxon>
        <taxon>Tritrichomonadida</taxon>
        <taxon>Tritrichomonadidae</taxon>
        <taxon>Tritrichomonas</taxon>
    </lineage>
</organism>
<proteinExistence type="predicted"/>
<evidence type="ECO:0000256" key="1">
    <source>
        <dbReference type="SAM" id="MobiDB-lite"/>
    </source>
</evidence>
<comment type="caution">
    <text evidence="2">The sequence shown here is derived from an EMBL/GenBank/DDBJ whole genome shotgun (WGS) entry which is preliminary data.</text>
</comment>
<protein>
    <submittedName>
        <fullName evidence="2">Uncharacterized protein</fullName>
    </submittedName>
</protein>
<gene>
    <name evidence="2" type="ORF">M9Y10_014498</name>
</gene>
<dbReference type="Proteomes" id="UP001470230">
    <property type="component" value="Unassembled WGS sequence"/>
</dbReference>
<accession>A0ABR2KZQ5</accession>
<dbReference type="EMBL" id="JAPFFF010000002">
    <property type="protein sequence ID" value="KAK8896589.1"/>
    <property type="molecule type" value="Genomic_DNA"/>
</dbReference>
<evidence type="ECO:0000313" key="3">
    <source>
        <dbReference type="Proteomes" id="UP001470230"/>
    </source>
</evidence>
<name>A0ABR2KZQ5_9EUKA</name>
<evidence type="ECO:0000313" key="2">
    <source>
        <dbReference type="EMBL" id="KAK8896589.1"/>
    </source>
</evidence>
<keyword evidence="3" id="KW-1185">Reference proteome</keyword>